<organism evidence="10 11">
    <name type="scientific">Sporothrix epigloea</name>
    <dbReference type="NCBI Taxonomy" id="1892477"/>
    <lineage>
        <taxon>Eukaryota</taxon>
        <taxon>Fungi</taxon>
        <taxon>Dikarya</taxon>
        <taxon>Ascomycota</taxon>
        <taxon>Pezizomycotina</taxon>
        <taxon>Sordariomycetes</taxon>
        <taxon>Sordariomycetidae</taxon>
        <taxon>Ophiostomatales</taxon>
        <taxon>Ophiostomataceae</taxon>
        <taxon>Sporothrix</taxon>
    </lineage>
</organism>
<dbReference type="CDD" id="cd14723">
    <property type="entry name" value="ZIP_Ppr1"/>
    <property type="match status" value="1"/>
</dbReference>
<feature type="compositionally biased region" description="Polar residues" evidence="8">
    <location>
        <begin position="442"/>
        <end position="452"/>
    </location>
</feature>
<dbReference type="Pfam" id="PF00172">
    <property type="entry name" value="Zn_clus"/>
    <property type="match status" value="1"/>
</dbReference>
<feature type="region of interest" description="Disordered" evidence="8">
    <location>
        <begin position="1"/>
        <end position="53"/>
    </location>
</feature>
<keyword evidence="11" id="KW-1185">Reference proteome</keyword>
<dbReference type="InterPro" id="IPR007219">
    <property type="entry name" value="XnlR_reg_dom"/>
</dbReference>
<dbReference type="EMBL" id="CAWUOM010000051">
    <property type="protein sequence ID" value="CAK7268842.1"/>
    <property type="molecule type" value="Genomic_DNA"/>
</dbReference>
<evidence type="ECO:0000256" key="6">
    <source>
        <dbReference type="ARBA" id="ARBA00023163"/>
    </source>
</evidence>
<keyword evidence="7" id="KW-0539">Nucleus</keyword>
<evidence type="ECO:0000256" key="1">
    <source>
        <dbReference type="ARBA" id="ARBA00004123"/>
    </source>
</evidence>
<comment type="caution">
    <text evidence="10">The sequence shown here is derived from an EMBL/GenBank/DDBJ whole genome shotgun (WGS) entry which is preliminary data.</text>
</comment>
<evidence type="ECO:0000313" key="11">
    <source>
        <dbReference type="Proteomes" id="UP001642501"/>
    </source>
</evidence>
<dbReference type="CDD" id="cd00067">
    <property type="entry name" value="GAL4"/>
    <property type="match status" value="1"/>
</dbReference>
<evidence type="ECO:0000256" key="3">
    <source>
        <dbReference type="ARBA" id="ARBA00022833"/>
    </source>
</evidence>
<dbReference type="CDD" id="cd12148">
    <property type="entry name" value="fungal_TF_MHR"/>
    <property type="match status" value="1"/>
</dbReference>
<dbReference type="PANTHER" id="PTHR47782:SF1">
    <property type="entry name" value="PYRIMIDINE PATHWAY REGULATORY PROTEIN 1"/>
    <property type="match status" value="1"/>
</dbReference>
<protein>
    <recommendedName>
        <fullName evidence="9">Zn(2)-C6 fungal-type domain-containing protein</fullName>
    </recommendedName>
</protein>
<evidence type="ECO:0000256" key="5">
    <source>
        <dbReference type="ARBA" id="ARBA00023125"/>
    </source>
</evidence>
<keyword evidence="6" id="KW-0804">Transcription</keyword>
<feature type="compositionally biased region" description="Polar residues" evidence="8">
    <location>
        <begin position="903"/>
        <end position="912"/>
    </location>
</feature>
<feature type="compositionally biased region" description="Low complexity" evidence="8">
    <location>
        <begin position="879"/>
        <end position="888"/>
    </location>
</feature>
<dbReference type="PROSITE" id="PS00463">
    <property type="entry name" value="ZN2_CY6_FUNGAL_1"/>
    <property type="match status" value="1"/>
</dbReference>
<evidence type="ECO:0000259" key="9">
    <source>
        <dbReference type="PROSITE" id="PS50048"/>
    </source>
</evidence>
<evidence type="ECO:0000256" key="4">
    <source>
        <dbReference type="ARBA" id="ARBA00023015"/>
    </source>
</evidence>
<proteinExistence type="predicted"/>
<evidence type="ECO:0000256" key="2">
    <source>
        <dbReference type="ARBA" id="ARBA00022723"/>
    </source>
</evidence>
<sequence length="1135" mass="124150">MPVHAPSSPGAVPAAKRMRKSTPERCSPANRSAAANAANKTTDTTVSRSPADNLSIGGGVNGAFDGANGGTSGPGAGMGVGCDSGSVSNSKPNQSSNFRNVSACNRCRLRKNRCDQRLPSCVSCEKAGVACVGYDPITKKEIPRSYVYYLETRVDQLETILRVNGVIFPPAEELKHSSTMRTVTGKARDSAIASQPKRKLASGGLETSDIGAGNHSGSGNSDKRADGRSSRQQDNDEDGNGAASATSRIQKLVARAHQTRDQGTSNPRHLGAATGVSFARVVFAAVQSSVSDPKSVSDKGNIRPYKPIAGNGSVGAGTSMRDSFFGLHTKPTINPAVFPNRKLGRKLVSLYFEHANPQIPVLHREVFMQMFELAYATEGRVRGPRELYMLNMVFAIGGGIIVGDHAKSDDVDEEGGENDENDDSDEVDEADEDENEDESCSRDSVQSRSKQYQPEEYHASAIVHLETCLSNSGGGLEELQAVLLLANFALLRPVPPGLWYIVGVAVRLAVDLGLYYEDGKDVETGLSATASAREALDRERGRREYVRDLRRRLWWCTYSFDRLVSVCVGRPPGVSDLVMTTEFPSLLDDRYITPNGFLRKEHDPSEPTYKRVAYHYFHLRVLQSEIIQVLQYQQAQSSLAASTEKNHPLLSADLPSPFLAKFDSFRTWRINIDRRLYKWKTAMPPKLGNGVAFSTEFLELNYWQCIIMLYRQSLSVPPEFEGEYHTSKEVNNQSPYNSELRGDEDRVFLKVAEAGQRILRLYRQLHLIGLVNYTYLATHHLFMAGISYLYAIWHSPIVRSRLSMDEVDFTILAATSVFSDLIDKCPPAEACRDAFDRTAKATIKMANSTGGFGQTVSYQDDQASRQPRGTADGQRLDWDLSPSDASPSLSAATNITAVAPNHLDSQGNTAPIGSQHHQKRRTEDSSRQQQYQQQQQQYSQQLYDQQSANESYANSGHVQQAAEMSSVGPASRAQCVTDGPGLVGNIKMEVDGFSLLQAAANSARNNASSYEMAETHDGSTVDPLSMLTSANDGGKQQQEQQQHTLHQTHPAYTPINQTFADLQGIEFLRELNGDGTGNMFSGSGGLVGDQQMDFGLNFGWEGMHHDFNDGQQLDIFEGFFFGGQQAGSGGHPGGM</sequence>
<name>A0ABP0DNH2_9PEZI</name>
<dbReference type="Pfam" id="PF04082">
    <property type="entry name" value="Fungal_trans"/>
    <property type="match status" value="1"/>
</dbReference>
<dbReference type="Proteomes" id="UP001642501">
    <property type="component" value="Unassembled WGS sequence"/>
</dbReference>
<feature type="compositionally biased region" description="Basic and acidic residues" evidence="8">
    <location>
        <begin position="221"/>
        <end position="234"/>
    </location>
</feature>
<feature type="compositionally biased region" description="Low complexity" evidence="8">
    <location>
        <begin position="29"/>
        <end position="39"/>
    </location>
</feature>
<keyword evidence="4" id="KW-0805">Transcription regulation</keyword>
<keyword evidence="3" id="KW-0862">Zinc</keyword>
<accession>A0ABP0DNH2</accession>
<feature type="region of interest" description="Disordered" evidence="8">
    <location>
        <begin position="177"/>
        <end position="246"/>
    </location>
</feature>
<comment type="subcellular location">
    <subcellularLocation>
        <location evidence="1">Nucleus</location>
    </subcellularLocation>
</comment>
<feature type="compositionally biased region" description="Polar residues" evidence="8">
    <location>
        <begin position="948"/>
        <end position="958"/>
    </location>
</feature>
<dbReference type="Gene3D" id="4.10.240.10">
    <property type="entry name" value="Zn(2)-C6 fungal-type DNA-binding domain"/>
    <property type="match status" value="1"/>
</dbReference>
<dbReference type="InterPro" id="IPR001138">
    <property type="entry name" value="Zn2Cys6_DnaBD"/>
</dbReference>
<feature type="region of interest" description="Disordered" evidence="8">
    <location>
        <begin position="854"/>
        <end position="888"/>
    </location>
</feature>
<evidence type="ECO:0000313" key="10">
    <source>
        <dbReference type="EMBL" id="CAK7268842.1"/>
    </source>
</evidence>
<dbReference type="InterPro" id="IPR052202">
    <property type="entry name" value="Yeast_MetPath_Reg"/>
</dbReference>
<evidence type="ECO:0000256" key="7">
    <source>
        <dbReference type="ARBA" id="ARBA00023242"/>
    </source>
</evidence>
<keyword evidence="5" id="KW-0238">DNA-binding</keyword>
<dbReference type="PANTHER" id="PTHR47782">
    <property type="entry name" value="ZN(II)2CYS6 TRANSCRIPTION FACTOR (EUROFUNG)-RELATED"/>
    <property type="match status" value="1"/>
</dbReference>
<evidence type="ECO:0000256" key="8">
    <source>
        <dbReference type="SAM" id="MobiDB-lite"/>
    </source>
</evidence>
<feature type="compositionally biased region" description="Acidic residues" evidence="8">
    <location>
        <begin position="410"/>
        <end position="438"/>
    </location>
</feature>
<feature type="domain" description="Zn(2)-C6 fungal-type" evidence="9">
    <location>
        <begin position="103"/>
        <end position="132"/>
    </location>
</feature>
<dbReference type="PROSITE" id="PS50048">
    <property type="entry name" value="ZN2_CY6_FUNGAL_2"/>
    <property type="match status" value="1"/>
</dbReference>
<dbReference type="InterPro" id="IPR036864">
    <property type="entry name" value="Zn2-C6_fun-type_DNA-bd_sf"/>
</dbReference>
<feature type="region of interest" description="Disordered" evidence="8">
    <location>
        <begin position="406"/>
        <end position="453"/>
    </location>
</feature>
<dbReference type="SMART" id="SM00066">
    <property type="entry name" value="GAL4"/>
    <property type="match status" value="1"/>
</dbReference>
<dbReference type="SMART" id="SM00906">
    <property type="entry name" value="Fungal_trans"/>
    <property type="match status" value="1"/>
</dbReference>
<gene>
    <name evidence="10" type="ORF">SEPCBS57363_003299</name>
</gene>
<feature type="compositionally biased region" description="Polar residues" evidence="8">
    <location>
        <begin position="40"/>
        <end position="52"/>
    </location>
</feature>
<reference evidence="10 11" key="1">
    <citation type="submission" date="2024-01" db="EMBL/GenBank/DDBJ databases">
        <authorList>
            <person name="Allen C."/>
            <person name="Tagirdzhanova G."/>
        </authorList>
    </citation>
    <scope>NUCLEOTIDE SEQUENCE [LARGE SCALE GENOMIC DNA]</scope>
    <source>
        <strain evidence="10 11">CBS 573.63</strain>
    </source>
</reference>
<feature type="compositionally biased region" description="Polar residues" evidence="8">
    <location>
        <begin position="854"/>
        <end position="867"/>
    </location>
</feature>
<feature type="compositionally biased region" description="Low complexity" evidence="8">
    <location>
        <begin position="927"/>
        <end position="947"/>
    </location>
</feature>
<dbReference type="SUPFAM" id="SSF57701">
    <property type="entry name" value="Zn2/Cys6 DNA-binding domain"/>
    <property type="match status" value="1"/>
</dbReference>
<feature type="region of interest" description="Disordered" evidence="8">
    <location>
        <begin position="252"/>
        <end position="271"/>
    </location>
</feature>
<feature type="region of interest" description="Disordered" evidence="8">
    <location>
        <begin position="901"/>
        <end position="965"/>
    </location>
</feature>
<keyword evidence="2" id="KW-0479">Metal-binding</keyword>